<keyword evidence="2" id="KW-1185">Reference proteome</keyword>
<accession>A0A0P8YXP3</accession>
<proteinExistence type="predicted"/>
<protein>
    <submittedName>
        <fullName evidence="1">Uncharacterized protein</fullName>
    </submittedName>
</protein>
<gene>
    <name evidence="1" type="ORF">OXPF_16180</name>
</gene>
<evidence type="ECO:0000313" key="2">
    <source>
        <dbReference type="Proteomes" id="UP000050326"/>
    </source>
</evidence>
<organism evidence="1 2">
    <name type="scientific">Oxobacter pfennigii</name>
    <dbReference type="NCBI Taxonomy" id="36849"/>
    <lineage>
        <taxon>Bacteria</taxon>
        <taxon>Bacillati</taxon>
        <taxon>Bacillota</taxon>
        <taxon>Clostridia</taxon>
        <taxon>Eubacteriales</taxon>
        <taxon>Clostridiaceae</taxon>
        <taxon>Oxobacter</taxon>
    </lineage>
</organism>
<evidence type="ECO:0000313" key="1">
    <source>
        <dbReference type="EMBL" id="KPU44535.1"/>
    </source>
</evidence>
<dbReference type="EMBL" id="LKET01000029">
    <property type="protein sequence ID" value="KPU44535.1"/>
    <property type="molecule type" value="Genomic_DNA"/>
</dbReference>
<comment type="caution">
    <text evidence="1">The sequence shown here is derived from an EMBL/GenBank/DDBJ whole genome shotgun (WGS) entry which is preliminary data.</text>
</comment>
<name>A0A0P8YXP3_9CLOT</name>
<dbReference type="Proteomes" id="UP000050326">
    <property type="component" value="Unassembled WGS sequence"/>
</dbReference>
<sequence length="86" mass="10231">MDLLKLQNALAETFGDNNVKPYKKGFRVIVDYNNMPYCIVLRVENERFVMDRDAVDSDQADYEDAYKKAYKMFIVNKDKFNEYIDL</sequence>
<reference evidence="1 2" key="1">
    <citation type="submission" date="2015-09" db="EMBL/GenBank/DDBJ databases">
        <title>Genome sequence of Oxobacter pfennigii DSM 3222.</title>
        <authorList>
            <person name="Poehlein A."/>
            <person name="Bengelsdorf F.R."/>
            <person name="Schiel-Bengelsdorf B."/>
            <person name="Duerre P."/>
            <person name="Daniel R."/>
        </authorList>
    </citation>
    <scope>NUCLEOTIDE SEQUENCE [LARGE SCALE GENOMIC DNA]</scope>
    <source>
        <strain evidence="1 2">DSM 3222</strain>
    </source>
</reference>
<dbReference type="AlphaFoldDB" id="A0A0P8YXP3"/>
<dbReference type="RefSeq" id="WP_054874690.1">
    <property type="nucleotide sequence ID" value="NZ_LKET01000029.1"/>
</dbReference>
<dbReference type="OrthoDB" id="9781966at2"/>